<evidence type="ECO:0000313" key="2">
    <source>
        <dbReference type="EMBL" id="MFD2157815.1"/>
    </source>
</evidence>
<sequence length="236" mass="26558">MKKRFTWLVSCLAVMSLQLTAVAAEVPEYFAKAFEKDKPVKAQIIAIIPPKEFEGFVQKLSEAAQKDPEWFDEHSKKTAGSPLPLYDEKLGMSQEEYDKYAKLWDSREAKKLADTSLLLEEVGNGQWKINATGPAASISLLRYDPEKNVFTSTNGEMIAIADIDAPERSLLGAWKGKEWRYQSENSLTKMKENLALGTTTDGKYAILVYRLQEITAKGKPLFDQSLVIRFPAIKSK</sequence>
<organism evidence="2 3">
    <name type="scientific">Rubritalea tangerina</name>
    <dbReference type="NCBI Taxonomy" id="430798"/>
    <lineage>
        <taxon>Bacteria</taxon>
        <taxon>Pseudomonadati</taxon>
        <taxon>Verrucomicrobiota</taxon>
        <taxon>Verrucomicrobiia</taxon>
        <taxon>Verrucomicrobiales</taxon>
        <taxon>Rubritaleaceae</taxon>
        <taxon>Rubritalea</taxon>
    </lineage>
</organism>
<dbReference type="Proteomes" id="UP001597389">
    <property type="component" value="Unassembled WGS sequence"/>
</dbReference>
<feature type="signal peptide" evidence="1">
    <location>
        <begin position="1"/>
        <end position="23"/>
    </location>
</feature>
<gene>
    <name evidence="2" type="ORF">ACFSW8_02765</name>
</gene>
<name>A0ABW4Z760_9BACT</name>
<keyword evidence="3" id="KW-1185">Reference proteome</keyword>
<dbReference type="EMBL" id="JBHUJB010000013">
    <property type="protein sequence ID" value="MFD2157815.1"/>
    <property type="molecule type" value="Genomic_DNA"/>
</dbReference>
<accession>A0ABW4Z760</accession>
<dbReference type="RefSeq" id="WP_377089032.1">
    <property type="nucleotide sequence ID" value="NZ_JBHSJL010000014.1"/>
</dbReference>
<evidence type="ECO:0000313" key="3">
    <source>
        <dbReference type="Proteomes" id="UP001597389"/>
    </source>
</evidence>
<proteinExistence type="predicted"/>
<protein>
    <submittedName>
        <fullName evidence="2">Uncharacterized protein</fullName>
    </submittedName>
</protein>
<keyword evidence="1" id="KW-0732">Signal</keyword>
<feature type="chain" id="PRO_5047109069" evidence="1">
    <location>
        <begin position="24"/>
        <end position="236"/>
    </location>
</feature>
<evidence type="ECO:0000256" key="1">
    <source>
        <dbReference type="SAM" id="SignalP"/>
    </source>
</evidence>
<comment type="caution">
    <text evidence="2">The sequence shown here is derived from an EMBL/GenBank/DDBJ whole genome shotgun (WGS) entry which is preliminary data.</text>
</comment>
<reference evidence="3" key="1">
    <citation type="journal article" date="2019" name="Int. J. Syst. Evol. Microbiol.">
        <title>The Global Catalogue of Microorganisms (GCM) 10K type strain sequencing project: providing services to taxonomists for standard genome sequencing and annotation.</title>
        <authorList>
            <consortium name="The Broad Institute Genomics Platform"/>
            <consortium name="The Broad Institute Genome Sequencing Center for Infectious Disease"/>
            <person name="Wu L."/>
            <person name="Ma J."/>
        </authorList>
    </citation>
    <scope>NUCLEOTIDE SEQUENCE [LARGE SCALE GENOMIC DNA]</scope>
    <source>
        <strain evidence="3">CCUG 57942</strain>
    </source>
</reference>